<dbReference type="InterPro" id="IPR039432">
    <property type="entry name" value="SRP9_dom"/>
</dbReference>
<dbReference type="PANTHER" id="PTHR12834:SF12">
    <property type="entry name" value="SIGNAL RECOGNITION PARTICLE 9 KDA PROTEIN"/>
    <property type="match status" value="1"/>
</dbReference>
<sequence>MPCFKSSQEWLEQSTLLLEARPSTTRITTRYSIKPVPSRKTSRDTTGDVKTTETAGTSKPPRGSLVITTYDPVSGVNLKYRTTKAAEVTRLMQSALGRLGRCMAGLPAEPPEEAMPDAPVPVSTVEGADGDKQGSGVATPVQQGQQAQPGGGKKKKKGRK</sequence>
<dbReference type="GO" id="GO:0006614">
    <property type="term" value="P:SRP-dependent cotranslational protein targeting to membrane"/>
    <property type="evidence" value="ECO:0007669"/>
    <property type="project" value="InterPro"/>
</dbReference>
<protein>
    <recommendedName>
        <fullName evidence="2">SRP9 domain-containing protein</fullName>
    </recommendedName>
</protein>
<dbReference type="InterPro" id="IPR039914">
    <property type="entry name" value="SRP9-like"/>
</dbReference>
<name>A0A7U3Q1F1_EPIFF</name>
<dbReference type="EMBL" id="CP031390">
    <property type="protein sequence ID" value="QPH16828.1"/>
    <property type="molecule type" value="Genomic_DNA"/>
</dbReference>
<dbReference type="Proteomes" id="UP000594364">
    <property type="component" value="Chromosome 6"/>
</dbReference>
<dbReference type="GO" id="GO:0005786">
    <property type="term" value="C:signal recognition particle, endoplasmic reticulum targeting"/>
    <property type="evidence" value="ECO:0007669"/>
    <property type="project" value="TreeGrafter"/>
</dbReference>
<reference evidence="3 4" key="1">
    <citation type="journal article" date="2018" name="PLoS Genet.">
        <title>Repeat elements organise 3D genome structure and mediate transcription in the filamentous fungus Epichloe festucae.</title>
        <authorList>
            <person name="Winter D.J."/>
            <person name="Ganley A.R.D."/>
            <person name="Young C.A."/>
            <person name="Liachko I."/>
            <person name="Schardl C.L."/>
            <person name="Dupont P.Y."/>
            <person name="Berry D."/>
            <person name="Ram A."/>
            <person name="Scott B."/>
            <person name="Cox M.P."/>
        </authorList>
    </citation>
    <scope>NUCLEOTIDE SEQUENCE [LARGE SCALE GENOMIC DNA]</scope>
    <source>
        <strain evidence="3 4">Fl1</strain>
    </source>
</reference>
<dbReference type="AlphaFoldDB" id="A0A7U3Q1F1"/>
<evidence type="ECO:0000259" key="2">
    <source>
        <dbReference type="Pfam" id="PF05486"/>
    </source>
</evidence>
<feature type="domain" description="SRP9" evidence="2">
    <location>
        <begin position="4"/>
        <end position="103"/>
    </location>
</feature>
<feature type="region of interest" description="Disordered" evidence="1">
    <location>
        <begin position="30"/>
        <end position="66"/>
    </location>
</feature>
<keyword evidence="4" id="KW-1185">Reference proteome</keyword>
<feature type="compositionally biased region" description="Basic and acidic residues" evidence="1">
    <location>
        <begin position="41"/>
        <end position="51"/>
    </location>
</feature>
<proteinExistence type="predicted"/>
<feature type="region of interest" description="Disordered" evidence="1">
    <location>
        <begin position="103"/>
        <end position="160"/>
    </location>
</feature>
<evidence type="ECO:0000313" key="4">
    <source>
        <dbReference type="Proteomes" id="UP000594364"/>
    </source>
</evidence>
<evidence type="ECO:0000256" key="1">
    <source>
        <dbReference type="SAM" id="MobiDB-lite"/>
    </source>
</evidence>
<dbReference type="Pfam" id="PF05486">
    <property type="entry name" value="SRP9-21"/>
    <property type="match status" value="1"/>
</dbReference>
<evidence type="ECO:0000313" key="3">
    <source>
        <dbReference type="EMBL" id="QPH16828.1"/>
    </source>
</evidence>
<dbReference type="OrthoDB" id="5419752at2759"/>
<dbReference type="PANTHER" id="PTHR12834">
    <property type="entry name" value="SIGNAL RECOGNITION PARTICLE 9 KDA PROTEIN"/>
    <property type="match status" value="1"/>
</dbReference>
<accession>A0A7U3Q1F1</accession>
<gene>
    <name evidence="3" type="ORF">C2857_001552</name>
</gene>
<organism evidence="3 4">
    <name type="scientific">Epichloe festucae (strain Fl1)</name>
    <dbReference type="NCBI Taxonomy" id="877507"/>
    <lineage>
        <taxon>Eukaryota</taxon>
        <taxon>Fungi</taxon>
        <taxon>Dikarya</taxon>
        <taxon>Ascomycota</taxon>
        <taxon>Pezizomycotina</taxon>
        <taxon>Sordariomycetes</taxon>
        <taxon>Hypocreomycetidae</taxon>
        <taxon>Hypocreales</taxon>
        <taxon>Clavicipitaceae</taxon>
        <taxon>Epichloe</taxon>
    </lineage>
</organism>